<evidence type="ECO:0000313" key="1">
    <source>
        <dbReference type="EMBL" id="KKS23918.1"/>
    </source>
</evidence>
<feature type="non-terminal residue" evidence="1">
    <location>
        <position position="1"/>
    </location>
</feature>
<dbReference type="AlphaFoldDB" id="A0A0G1AF28"/>
<proteinExistence type="predicted"/>
<dbReference type="EMBL" id="LCCD01000037">
    <property type="protein sequence ID" value="KKS23918.1"/>
    <property type="molecule type" value="Genomic_DNA"/>
</dbReference>
<evidence type="ECO:0000313" key="2">
    <source>
        <dbReference type="Proteomes" id="UP000033856"/>
    </source>
</evidence>
<dbReference type="SUPFAM" id="SSF55486">
    <property type="entry name" value="Metalloproteases ('zincins'), catalytic domain"/>
    <property type="match status" value="1"/>
</dbReference>
<dbReference type="Proteomes" id="UP000033856">
    <property type="component" value="Unassembled WGS sequence"/>
</dbReference>
<sequence>PPPSAKIESACLSSVGIILSPTTNACDSADCASRGGSCSKFITLPPTLAAQTEKRAVIVKGQFSQSQETLIQNEMDAVYASLPDAYANLKKPVLILNADTIDDINIEVGVSIGAIEAERGRSFSGTEFKHIQTTVINGEQAGVSNPFYNSGTYFQFTLVHEMAHALATEKFGDADGNSEWKNLHTISVSENRGVALPEVLGRDKKTAYAYNTSAEDLAMAVNVYVMTNGQYKTGNARSDEILSQKFNWLEQNGFVKKMR</sequence>
<accession>A0A0G1AF28</accession>
<comment type="caution">
    <text evidence="1">The sequence shown here is derived from an EMBL/GenBank/DDBJ whole genome shotgun (WGS) entry which is preliminary data.</text>
</comment>
<reference evidence="1 2" key="1">
    <citation type="journal article" date="2015" name="Nature">
        <title>rRNA introns, odd ribosomes, and small enigmatic genomes across a large radiation of phyla.</title>
        <authorList>
            <person name="Brown C.T."/>
            <person name="Hug L.A."/>
            <person name="Thomas B.C."/>
            <person name="Sharon I."/>
            <person name="Castelle C.J."/>
            <person name="Singh A."/>
            <person name="Wilkins M.J."/>
            <person name="Williams K.H."/>
            <person name="Banfield J.F."/>
        </authorList>
    </citation>
    <scope>NUCLEOTIDE SEQUENCE [LARGE SCALE GENOMIC DNA]</scope>
</reference>
<organism evidence="1 2">
    <name type="scientific">Candidatus Jorgensenbacteria bacterium GW2011_GWF2_41_8</name>
    <dbReference type="NCBI Taxonomy" id="1618667"/>
    <lineage>
        <taxon>Bacteria</taxon>
        <taxon>Candidatus Joergenseniibacteriota</taxon>
    </lineage>
</organism>
<gene>
    <name evidence="1" type="ORF">UU83_C0037G0008</name>
</gene>
<name>A0A0G1AF28_9BACT</name>
<protein>
    <submittedName>
        <fullName evidence="1">Uncharacterized protein</fullName>
    </submittedName>
</protein>